<organism evidence="2 3">
    <name type="scientific">Herbiconiux moechotypicola</name>
    <dbReference type="NCBI Taxonomy" id="637393"/>
    <lineage>
        <taxon>Bacteria</taxon>
        <taxon>Bacillati</taxon>
        <taxon>Actinomycetota</taxon>
        <taxon>Actinomycetes</taxon>
        <taxon>Micrococcales</taxon>
        <taxon>Microbacteriaceae</taxon>
        <taxon>Herbiconiux</taxon>
    </lineage>
</organism>
<feature type="signal peptide" evidence="1">
    <location>
        <begin position="1"/>
        <end position="32"/>
    </location>
</feature>
<name>A0ABN3DZE7_9MICO</name>
<keyword evidence="1" id="KW-0732">Signal</keyword>
<reference evidence="2 3" key="1">
    <citation type="journal article" date="2019" name="Int. J. Syst. Evol. Microbiol.">
        <title>The Global Catalogue of Microorganisms (GCM) 10K type strain sequencing project: providing services to taxonomists for standard genome sequencing and annotation.</title>
        <authorList>
            <consortium name="The Broad Institute Genomics Platform"/>
            <consortium name="The Broad Institute Genome Sequencing Center for Infectious Disease"/>
            <person name="Wu L."/>
            <person name="Ma J."/>
        </authorList>
    </citation>
    <scope>NUCLEOTIDE SEQUENCE [LARGE SCALE GENOMIC DNA]</scope>
    <source>
        <strain evidence="2 3">JCM 16117</strain>
    </source>
</reference>
<evidence type="ECO:0008006" key="4">
    <source>
        <dbReference type="Google" id="ProtNLM"/>
    </source>
</evidence>
<evidence type="ECO:0000313" key="2">
    <source>
        <dbReference type="EMBL" id="GAA2245159.1"/>
    </source>
</evidence>
<feature type="chain" id="PRO_5045391041" description="SH3b domain-containing protein" evidence="1">
    <location>
        <begin position="33"/>
        <end position="252"/>
    </location>
</feature>
<proteinExistence type="predicted"/>
<dbReference type="RefSeq" id="WP_259480626.1">
    <property type="nucleotide sequence ID" value="NZ_BAAAQY010000011.1"/>
</dbReference>
<keyword evidence="3" id="KW-1185">Reference proteome</keyword>
<accession>A0ABN3DZE7</accession>
<dbReference type="EMBL" id="BAAAQY010000011">
    <property type="protein sequence ID" value="GAA2245159.1"/>
    <property type="molecule type" value="Genomic_DNA"/>
</dbReference>
<dbReference type="Proteomes" id="UP001500929">
    <property type="component" value="Unassembled WGS sequence"/>
</dbReference>
<evidence type="ECO:0000313" key="3">
    <source>
        <dbReference type="Proteomes" id="UP001500929"/>
    </source>
</evidence>
<gene>
    <name evidence="2" type="ORF">GCM10009851_33020</name>
</gene>
<protein>
    <recommendedName>
        <fullName evidence="4">SH3b domain-containing protein</fullName>
    </recommendedName>
</protein>
<comment type="caution">
    <text evidence="2">The sequence shown here is derived from an EMBL/GenBank/DDBJ whole genome shotgun (WGS) entry which is preliminary data.</text>
</comment>
<sequence>MKFRAHPFAITLGIAAATVALVTGGHSTAAFADAQFKVAWTHVGIYPRSGPSMESTKVGAALPDGTTVTVVCEQEGQSVTSDVTTSSIWELTSNGTWLPNAFVETHSNGWTPGVPRCDQPETSPQTPTETPFPVSGIPIKNNGSVYAQLYSHYYDRSGTNAVIEWSFFQQNARLMDVARSLKVNEYTEFPSNPTDDGTDYFLAMGTHTIWRTSQNCFRVKDTYDFAFPYVTQVYDAWRGNAKVFTVYSSGCI</sequence>
<evidence type="ECO:0000256" key="1">
    <source>
        <dbReference type="SAM" id="SignalP"/>
    </source>
</evidence>